<dbReference type="OrthoDB" id="497541at2759"/>
<feature type="transmembrane region" description="Helical" evidence="10">
    <location>
        <begin position="223"/>
        <end position="249"/>
    </location>
</feature>
<keyword evidence="8 10" id="KW-1133">Transmembrane helix</keyword>
<dbReference type="PANTHER" id="PTHR22760:SF2">
    <property type="entry name" value="ALPHA-1,2-MANNOSYLTRANSFERASE ALG9"/>
    <property type="match status" value="1"/>
</dbReference>
<evidence type="ECO:0000313" key="13">
    <source>
        <dbReference type="Proteomes" id="UP001150925"/>
    </source>
</evidence>
<dbReference type="EC" id="2.4.1.-" evidence="10"/>
<dbReference type="Pfam" id="PF03901">
    <property type="entry name" value="Glyco_transf_22"/>
    <property type="match status" value="1"/>
</dbReference>
<comment type="similarity">
    <text evidence="3 10">Belongs to the glycosyltransferase 22 family.</text>
</comment>
<feature type="transmembrane region" description="Helical" evidence="10">
    <location>
        <begin position="410"/>
        <end position="433"/>
    </location>
</feature>
<evidence type="ECO:0000256" key="6">
    <source>
        <dbReference type="ARBA" id="ARBA00022692"/>
    </source>
</evidence>
<evidence type="ECO:0000256" key="11">
    <source>
        <dbReference type="SAM" id="MobiDB-lite"/>
    </source>
</evidence>
<feature type="transmembrane region" description="Helical" evidence="10">
    <location>
        <begin position="351"/>
        <end position="369"/>
    </location>
</feature>
<comment type="caution">
    <text evidence="12">The sequence shown here is derived from an EMBL/GenBank/DDBJ whole genome shotgun (WGS) entry which is preliminary data.</text>
</comment>
<feature type="transmembrane region" description="Helical" evidence="10">
    <location>
        <begin position="282"/>
        <end position="304"/>
    </location>
</feature>
<keyword evidence="5 12" id="KW-0808">Transferase</keyword>
<dbReference type="InterPro" id="IPR005599">
    <property type="entry name" value="GPI_mannosylTrfase"/>
</dbReference>
<keyword evidence="9 10" id="KW-0472">Membrane</keyword>
<organism evidence="12 13">
    <name type="scientific">Dispira parvispora</name>
    <dbReference type="NCBI Taxonomy" id="1520584"/>
    <lineage>
        <taxon>Eukaryota</taxon>
        <taxon>Fungi</taxon>
        <taxon>Fungi incertae sedis</taxon>
        <taxon>Zoopagomycota</taxon>
        <taxon>Kickxellomycotina</taxon>
        <taxon>Dimargaritomycetes</taxon>
        <taxon>Dimargaritales</taxon>
        <taxon>Dimargaritaceae</taxon>
        <taxon>Dispira</taxon>
    </lineage>
</organism>
<evidence type="ECO:0000256" key="2">
    <source>
        <dbReference type="ARBA" id="ARBA00004922"/>
    </source>
</evidence>
<dbReference type="GO" id="GO:0005789">
    <property type="term" value="C:endoplasmic reticulum membrane"/>
    <property type="evidence" value="ECO:0007669"/>
    <property type="project" value="UniProtKB-SubCell"/>
</dbReference>
<sequence length="710" mass="80167">MPQNNSTRHTSSPTSVRRRRQTTNHGNTQEPPTEQPTINTPKESAKPLPQNSDAIYLPSFTVAFRLLACVRILAGVLLSMSDSRESLTAWEPLHYLQFGYGIQPTDSSTHQPASLWVVTALQALLARGVFLLSLSQHKPILFFTIQLLQGALSAACETQFYRAVTEHVHPRVGRYTLVAMLGSAGLARAAISLEPSRLAMCLLMLASPYLFRRPSMVSGKRVYYGLFWVGLATMLGWSVALVVALPLLVEELCYHGVNHSLSTGSEEATGIKRWRLTRCIRVGVGLGFVAVGALLVLVWSRWLVQKWEWSVLWPTLDHTVMDKESDLPYYNSTWLGRWLLWCNYGWLDMNVLYPLAWLSLPCVAVIGWLHRHGISRPSGYTTEYPVLLSKTIYFYVIFGTLLYQSDPRRLYGYLVQPFLCLSAAISLYTFGVVTGVLHSRGHALTQPLVYGRYFYLSVYILVGVIQVASQCYFFHGPLTLFQGFAHRVVQPSHKTTLGLALSSPLTHPLLCLYPSAQLFASHYFVPEPYRVRFIETTEDIPTHGISKSYAYYPSSPTVTNSTKEVPLSTWPTLIAQASQNIADNDRVYSNPDDHGSHNLSALGTAFEPCHYLLALQREVKYVDDSDVTSSLPPAPWIQSELTWKLLGCQAYLDTERTWWPLQQLYLPMWLRRGLQRVVDLGLGSTFPWDMTLYWNDVCLFVRQEQGTSNH</sequence>
<evidence type="ECO:0000313" key="12">
    <source>
        <dbReference type="EMBL" id="KAJ1967369.1"/>
    </source>
</evidence>
<feature type="transmembrane region" description="Helical" evidence="10">
    <location>
        <begin position="453"/>
        <end position="474"/>
    </location>
</feature>
<feature type="compositionally biased region" description="Polar residues" evidence="11">
    <location>
        <begin position="1"/>
        <end position="15"/>
    </location>
</feature>
<evidence type="ECO:0000256" key="8">
    <source>
        <dbReference type="ARBA" id="ARBA00022989"/>
    </source>
</evidence>
<reference evidence="12" key="1">
    <citation type="submission" date="2022-07" db="EMBL/GenBank/DDBJ databases">
        <title>Phylogenomic reconstructions and comparative analyses of Kickxellomycotina fungi.</title>
        <authorList>
            <person name="Reynolds N.K."/>
            <person name="Stajich J.E."/>
            <person name="Barry K."/>
            <person name="Grigoriev I.V."/>
            <person name="Crous P."/>
            <person name="Smith M.E."/>
        </authorList>
    </citation>
    <scope>NUCLEOTIDE SEQUENCE</scope>
    <source>
        <strain evidence="12">RSA 1196</strain>
    </source>
</reference>
<feature type="compositionally biased region" description="Polar residues" evidence="11">
    <location>
        <begin position="23"/>
        <end position="42"/>
    </location>
</feature>
<evidence type="ECO:0000256" key="4">
    <source>
        <dbReference type="ARBA" id="ARBA00022676"/>
    </source>
</evidence>
<keyword evidence="13" id="KW-1185">Reference proteome</keyword>
<evidence type="ECO:0000256" key="9">
    <source>
        <dbReference type="ARBA" id="ARBA00023136"/>
    </source>
</evidence>
<comment type="pathway">
    <text evidence="2">Protein modification; protein glycosylation.</text>
</comment>
<gene>
    <name evidence="12" type="primary">ALG9_2</name>
    <name evidence="12" type="ORF">IWQ62_001908</name>
</gene>
<evidence type="ECO:0000256" key="3">
    <source>
        <dbReference type="ARBA" id="ARBA00007063"/>
    </source>
</evidence>
<dbReference type="AlphaFoldDB" id="A0A9W8AWU8"/>
<accession>A0A9W8AWU8</accession>
<name>A0A9W8AWU8_9FUNG</name>
<feature type="transmembrane region" description="Helical" evidence="10">
    <location>
        <begin position="196"/>
        <end position="211"/>
    </location>
</feature>
<keyword evidence="6 10" id="KW-0812">Transmembrane</keyword>
<evidence type="ECO:0000256" key="5">
    <source>
        <dbReference type="ARBA" id="ARBA00022679"/>
    </source>
</evidence>
<dbReference type="Proteomes" id="UP001150925">
    <property type="component" value="Unassembled WGS sequence"/>
</dbReference>
<protein>
    <recommendedName>
        <fullName evidence="10">Mannosyltransferase</fullName>
        <ecNumber evidence="10">2.4.1.-</ecNumber>
    </recommendedName>
</protein>
<feature type="transmembrane region" description="Helical" evidence="10">
    <location>
        <begin position="384"/>
        <end position="403"/>
    </location>
</feature>
<dbReference type="PANTHER" id="PTHR22760">
    <property type="entry name" value="GLYCOSYLTRANSFERASE"/>
    <property type="match status" value="1"/>
</dbReference>
<comment type="subcellular location">
    <subcellularLocation>
        <location evidence="1 10">Endoplasmic reticulum membrane</location>
        <topology evidence="1 10">Multi-pass membrane protein</topology>
    </subcellularLocation>
</comment>
<evidence type="ECO:0000256" key="10">
    <source>
        <dbReference type="RuleBase" id="RU363075"/>
    </source>
</evidence>
<dbReference type="EMBL" id="JANBPY010000350">
    <property type="protein sequence ID" value="KAJ1967369.1"/>
    <property type="molecule type" value="Genomic_DNA"/>
</dbReference>
<evidence type="ECO:0000256" key="1">
    <source>
        <dbReference type="ARBA" id="ARBA00004477"/>
    </source>
</evidence>
<feature type="region of interest" description="Disordered" evidence="11">
    <location>
        <begin position="1"/>
        <end position="47"/>
    </location>
</feature>
<evidence type="ECO:0000256" key="7">
    <source>
        <dbReference type="ARBA" id="ARBA00022824"/>
    </source>
</evidence>
<keyword evidence="7 10" id="KW-0256">Endoplasmic reticulum</keyword>
<keyword evidence="4 10" id="KW-0328">Glycosyltransferase</keyword>
<dbReference type="GO" id="GO:0006487">
    <property type="term" value="P:protein N-linked glycosylation"/>
    <property type="evidence" value="ECO:0007669"/>
    <property type="project" value="TreeGrafter"/>
</dbReference>
<proteinExistence type="inferred from homology"/>
<dbReference type="GO" id="GO:0000026">
    <property type="term" value="F:alpha-1,2-mannosyltransferase activity"/>
    <property type="evidence" value="ECO:0007669"/>
    <property type="project" value="TreeGrafter"/>
</dbReference>